<evidence type="ECO:0000256" key="5">
    <source>
        <dbReference type="ARBA" id="ARBA00022989"/>
    </source>
</evidence>
<keyword evidence="5 8" id="KW-1133">Transmembrane helix</keyword>
<organism evidence="9 10">
    <name type="scientific">candidate division TA06 bacterium</name>
    <dbReference type="NCBI Taxonomy" id="2250710"/>
    <lineage>
        <taxon>Bacteria</taxon>
        <taxon>Bacteria division TA06</taxon>
    </lineage>
</organism>
<keyword evidence="7" id="KW-0653">Protein transport</keyword>
<evidence type="ECO:0000256" key="1">
    <source>
        <dbReference type="ARBA" id="ARBA00004162"/>
    </source>
</evidence>
<gene>
    <name evidence="9" type="ORF">DRP44_06380</name>
</gene>
<sequence length="135" mass="14775">MEIKRIEKGSIEIPTASTGDIAFLLIVFFMVTTVFRAEQGLRINLPAAENAKKLPNKGVAHIWIGEDGIISIDDNIVPVSYVGILQARKAAENPGLITSVEADKNVNYGVVNDVFDELSANKVLRISLATKKRRI</sequence>
<evidence type="ECO:0000313" key="10">
    <source>
        <dbReference type="Proteomes" id="UP000282321"/>
    </source>
</evidence>
<dbReference type="PANTHER" id="PTHR30558:SF3">
    <property type="entry name" value="BIOPOLYMER TRANSPORT PROTEIN EXBD-RELATED"/>
    <property type="match status" value="1"/>
</dbReference>
<protein>
    <submittedName>
        <fullName evidence="9">Biopolymer transporter ExbD</fullName>
    </submittedName>
</protein>
<comment type="caution">
    <text evidence="9">The sequence shown here is derived from an EMBL/GenBank/DDBJ whole genome shotgun (WGS) entry which is preliminary data.</text>
</comment>
<keyword evidence="7" id="KW-0813">Transport</keyword>
<comment type="subcellular location">
    <subcellularLocation>
        <location evidence="1">Cell membrane</location>
        <topology evidence="1">Single-pass membrane protein</topology>
    </subcellularLocation>
    <subcellularLocation>
        <location evidence="7">Cell membrane</location>
        <topology evidence="7">Single-pass type II membrane protein</topology>
    </subcellularLocation>
</comment>
<dbReference type="GO" id="GO:0005886">
    <property type="term" value="C:plasma membrane"/>
    <property type="evidence" value="ECO:0007669"/>
    <property type="project" value="UniProtKB-SubCell"/>
</dbReference>
<accession>A0A660S820</accession>
<dbReference type="AlphaFoldDB" id="A0A660S820"/>
<comment type="similarity">
    <text evidence="2 7">Belongs to the ExbD/TolR family.</text>
</comment>
<evidence type="ECO:0000256" key="4">
    <source>
        <dbReference type="ARBA" id="ARBA00022692"/>
    </source>
</evidence>
<dbReference type="Pfam" id="PF02472">
    <property type="entry name" value="ExbD"/>
    <property type="match status" value="1"/>
</dbReference>
<evidence type="ECO:0000256" key="2">
    <source>
        <dbReference type="ARBA" id="ARBA00005811"/>
    </source>
</evidence>
<dbReference type="PANTHER" id="PTHR30558">
    <property type="entry name" value="EXBD MEMBRANE COMPONENT OF PMF-DRIVEN MACROMOLECULE IMPORT SYSTEM"/>
    <property type="match status" value="1"/>
</dbReference>
<keyword evidence="4 7" id="KW-0812">Transmembrane</keyword>
<dbReference type="EMBL" id="QNBC01000090">
    <property type="protein sequence ID" value="RKX65445.1"/>
    <property type="molecule type" value="Genomic_DNA"/>
</dbReference>
<dbReference type="GO" id="GO:0015031">
    <property type="term" value="P:protein transport"/>
    <property type="evidence" value="ECO:0007669"/>
    <property type="project" value="UniProtKB-KW"/>
</dbReference>
<dbReference type="InterPro" id="IPR003400">
    <property type="entry name" value="ExbD"/>
</dbReference>
<dbReference type="GO" id="GO:0022857">
    <property type="term" value="F:transmembrane transporter activity"/>
    <property type="evidence" value="ECO:0007669"/>
    <property type="project" value="InterPro"/>
</dbReference>
<evidence type="ECO:0000256" key="6">
    <source>
        <dbReference type="ARBA" id="ARBA00023136"/>
    </source>
</evidence>
<keyword evidence="3" id="KW-1003">Cell membrane</keyword>
<evidence type="ECO:0000256" key="3">
    <source>
        <dbReference type="ARBA" id="ARBA00022475"/>
    </source>
</evidence>
<evidence type="ECO:0000313" key="9">
    <source>
        <dbReference type="EMBL" id="RKX65445.1"/>
    </source>
</evidence>
<feature type="transmembrane region" description="Helical" evidence="8">
    <location>
        <begin position="21"/>
        <end position="37"/>
    </location>
</feature>
<evidence type="ECO:0000256" key="8">
    <source>
        <dbReference type="SAM" id="Phobius"/>
    </source>
</evidence>
<dbReference type="Proteomes" id="UP000282321">
    <property type="component" value="Unassembled WGS sequence"/>
</dbReference>
<keyword evidence="6 8" id="KW-0472">Membrane</keyword>
<proteinExistence type="inferred from homology"/>
<reference evidence="9 10" key="1">
    <citation type="submission" date="2018-06" db="EMBL/GenBank/DDBJ databases">
        <title>Extensive metabolic versatility and redundancy in microbially diverse, dynamic hydrothermal sediments.</title>
        <authorList>
            <person name="Dombrowski N."/>
            <person name="Teske A."/>
            <person name="Baker B.J."/>
        </authorList>
    </citation>
    <scope>NUCLEOTIDE SEQUENCE [LARGE SCALE GENOMIC DNA]</scope>
    <source>
        <strain evidence="9">B35_G9</strain>
    </source>
</reference>
<name>A0A660S820_UNCT6</name>
<evidence type="ECO:0000256" key="7">
    <source>
        <dbReference type="RuleBase" id="RU003879"/>
    </source>
</evidence>